<reference evidence="18 19" key="1">
    <citation type="journal article" date="2017" name="Int. J. Syst. Evol. Microbiol.">
        <title>Aquarickettsiella crustaci n. gen. n. sp. (Gammaproteobacteria: Legionellales: Coxiellaceae); a bacterial pathogen of the freshwater crustacean: Gammarus fossarum (Malacostraca: Amphipoda).</title>
        <authorList>
            <person name="Bojko J."/>
            <person name="Dunn A.M."/>
            <person name="Stebbing P.D."/>
            <person name="Van Aerle R."/>
            <person name="Bacela-Spychalska K."/>
            <person name="Bean T.P."/>
            <person name="Stentiford G.D."/>
        </authorList>
    </citation>
    <scope>NUCLEOTIDE SEQUENCE [LARGE SCALE GENOMIC DNA]</scope>
    <source>
        <strain evidence="18">RA15029</strain>
    </source>
</reference>
<evidence type="ECO:0000259" key="15">
    <source>
        <dbReference type="Pfam" id="PF11940"/>
    </source>
</evidence>
<dbReference type="SUPFAM" id="SSF55486">
    <property type="entry name" value="Metalloproteases ('zincins'), catalytic domain"/>
    <property type="match status" value="1"/>
</dbReference>
<evidence type="ECO:0000313" key="18">
    <source>
        <dbReference type="EMBL" id="RDH40266.1"/>
    </source>
</evidence>
<keyword evidence="10" id="KW-0862">Zinc</keyword>
<comment type="caution">
    <text evidence="18">The sequence shown here is derived from an EMBL/GenBank/DDBJ whole genome shotgun (WGS) entry which is preliminary data.</text>
</comment>
<protein>
    <recommendedName>
        <fullName evidence="5 13">Aminopeptidase N</fullName>
        <ecNumber evidence="4 13">3.4.11.2</ecNumber>
    </recommendedName>
</protein>
<dbReference type="GO" id="GO:0008270">
    <property type="term" value="F:zinc ion binding"/>
    <property type="evidence" value="ECO:0007669"/>
    <property type="project" value="InterPro"/>
</dbReference>
<dbReference type="Gene3D" id="2.60.40.1840">
    <property type="match status" value="1"/>
</dbReference>
<evidence type="ECO:0000256" key="11">
    <source>
        <dbReference type="ARBA" id="ARBA00023049"/>
    </source>
</evidence>
<dbReference type="InterPro" id="IPR001930">
    <property type="entry name" value="Peptidase_M1"/>
</dbReference>
<evidence type="ECO:0000256" key="4">
    <source>
        <dbReference type="ARBA" id="ARBA00012564"/>
    </source>
</evidence>
<evidence type="ECO:0000256" key="7">
    <source>
        <dbReference type="ARBA" id="ARBA00022670"/>
    </source>
</evidence>
<evidence type="ECO:0000259" key="16">
    <source>
        <dbReference type="Pfam" id="PF17432"/>
    </source>
</evidence>
<dbReference type="InterPro" id="IPR012779">
    <property type="entry name" value="Peptidase_M1_pepN"/>
</dbReference>
<proteinExistence type="inferred from homology"/>
<evidence type="ECO:0000256" key="10">
    <source>
        <dbReference type="ARBA" id="ARBA00022833"/>
    </source>
</evidence>
<dbReference type="InterPro" id="IPR038438">
    <property type="entry name" value="PepN_Ig-like_sf"/>
</dbReference>
<keyword evidence="11" id="KW-0482">Metalloprotease</keyword>
<dbReference type="Pfam" id="PF01433">
    <property type="entry name" value="Peptidase_M1"/>
    <property type="match status" value="1"/>
</dbReference>
<evidence type="ECO:0000256" key="1">
    <source>
        <dbReference type="ARBA" id="ARBA00000098"/>
    </source>
</evidence>
<dbReference type="FunFam" id="2.60.40.1840:FF:000001">
    <property type="entry name" value="Aminopeptidase N"/>
    <property type="match status" value="1"/>
</dbReference>
<comment type="cofactor">
    <cofactor evidence="2">
        <name>Zn(2+)</name>
        <dbReference type="ChEBI" id="CHEBI:29105"/>
    </cofactor>
</comment>
<dbReference type="InterPro" id="IPR035414">
    <property type="entry name" value="Peptidase_M1_pepN_Ig-like"/>
</dbReference>
<dbReference type="InterPro" id="IPR027268">
    <property type="entry name" value="Peptidase_M4/M1_CTD_sf"/>
</dbReference>
<dbReference type="InterPro" id="IPR024601">
    <property type="entry name" value="Peptidase_M1_pepN_C"/>
</dbReference>
<evidence type="ECO:0000256" key="12">
    <source>
        <dbReference type="ARBA" id="ARBA00059739"/>
    </source>
</evidence>
<evidence type="ECO:0000259" key="14">
    <source>
        <dbReference type="Pfam" id="PF01433"/>
    </source>
</evidence>
<dbReference type="InterPro" id="IPR042097">
    <property type="entry name" value="Aminopeptidase_N-like_N_sf"/>
</dbReference>
<evidence type="ECO:0000256" key="9">
    <source>
        <dbReference type="ARBA" id="ARBA00022801"/>
    </source>
</evidence>
<evidence type="ECO:0000256" key="13">
    <source>
        <dbReference type="NCBIfam" id="TIGR02414"/>
    </source>
</evidence>
<dbReference type="Gene3D" id="1.10.390.10">
    <property type="entry name" value="Neutral Protease Domain 2"/>
    <property type="match status" value="1"/>
</dbReference>
<evidence type="ECO:0000256" key="3">
    <source>
        <dbReference type="ARBA" id="ARBA00010136"/>
    </source>
</evidence>
<reference evidence="18 19" key="2">
    <citation type="journal article" date="2018" name="J. Invertebr. Pathol.">
        <title>'Candidatus Aquirickettsiella gammari' (Gammaproteobacteria: Legionellales: Coxiellaceae): A bacterial pathogen of the freshwater crustacean Gammarus fossarum (Malacostraca: Amphipoda).</title>
        <authorList>
            <person name="Bojko J."/>
            <person name="Dunn A.M."/>
            <person name="Stebbing P.D."/>
            <person name="van Aerle R."/>
            <person name="Bacela-Spychalska K."/>
            <person name="Bean T.P."/>
            <person name="Urrutia A."/>
            <person name="Stentiford G.D."/>
        </authorList>
    </citation>
    <scope>NUCLEOTIDE SEQUENCE [LARGE SCALE GENOMIC DNA]</scope>
    <source>
        <strain evidence="18">RA15029</strain>
    </source>
</reference>
<dbReference type="Pfam" id="PF17900">
    <property type="entry name" value="Peptidase_M1_N"/>
    <property type="match status" value="1"/>
</dbReference>
<dbReference type="GO" id="GO:0006508">
    <property type="term" value="P:proteolysis"/>
    <property type="evidence" value="ECO:0007669"/>
    <property type="project" value="UniProtKB-UniRule"/>
</dbReference>
<dbReference type="Gene3D" id="1.25.50.10">
    <property type="entry name" value="Peptidase M1, alanyl aminopeptidase, C-terminal domain"/>
    <property type="match status" value="1"/>
</dbReference>
<dbReference type="NCBIfam" id="TIGR02414">
    <property type="entry name" value="pepN_proteo"/>
    <property type="match status" value="1"/>
</dbReference>
<comment type="function">
    <text evidence="12">Aminopeptidase N is involved in the degradation of intracellular peptides generated by protein breakdown during normal growth as well as in response to nutrient starvation.</text>
</comment>
<keyword evidence="9" id="KW-0378">Hydrolase</keyword>
<dbReference type="AlphaFoldDB" id="A0A370CIY2"/>
<dbReference type="CDD" id="cd09600">
    <property type="entry name" value="M1_APN"/>
    <property type="match status" value="1"/>
</dbReference>
<dbReference type="GO" id="GO:0016285">
    <property type="term" value="F:alanyl aminopeptidase activity"/>
    <property type="evidence" value="ECO:0007669"/>
    <property type="project" value="UniProtKB-EC"/>
</dbReference>
<dbReference type="InterPro" id="IPR045357">
    <property type="entry name" value="Aminopeptidase_N-like_N"/>
</dbReference>
<keyword evidence="19" id="KW-1185">Reference proteome</keyword>
<name>A0A370CIY2_9COXI</name>
<evidence type="ECO:0000259" key="17">
    <source>
        <dbReference type="Pfam" id="PF17900"/>
    </source>
</evidence>
<dbReference type="InterPro" id="IPR037144">
    <property type="entry name" value="Peptidase_M1_pepN_C_sf"/>
</dbReference>
<accession>A0A370CIY2</accession>
<dbReference type="Proteomes" id="UP000226429">
    <property type="component" value="Unassembled WGS sequence"/>
</dbReference>
<dbReference type="FunFam" id="3.30.2010.30:FF:000002">
    <property type="entry name" value="Putative aminopeptidase N"/>
    <property type="match status" value="1"/>
</dbReference>
<dbReference type="Gene3D" id="3.30.2010.30">
    <property type="match status" value="1"/>
</dbReference>
<sequence length="880" mass="100951">MIMTLKTTYLKDYTPPTFSIKTVALIFKLHEDVTEVNARLTLSRQTEKNNHAPLVLQGEDLELVFVKVDDRLLSAKEYQLTEHELTIFQLPNECSLEIETKIKPKENTALSGLYVSRGIFCTQCEAEGFRRMTYFLDRPDVLARYMTTIIADKTKYPILLSNGNKIAQHDLSDNQHSVTWEDPFKKPSYLFALVAGHLEYIQDEFITCSQRKISLQIFAEIGEKEKCHHAMDSLKKAMRWDEQAYGREYDLAIFMIAVIDDFNMGAMENKGLNIFNSQTILADPKTATDTDYSYITQVVGHEYFHNWTGDRVTCRDWFQLSLKEGLTVFREQEFSETIGNPAIERINTVRQLRAMQFAEDAGPLAHPVQPDSYIEINNFYTMTIYEKGAEIIRMMKVLVGAELFRKGMDDYFTRHDGQAVTIEDFVQSIEVASAYDLQQFRNWYKQSGTPELQVDCHYSADAKTFDLMLKQSCPPTPGQTDKKPFYIPLSVALFNQAGQAMALQFAGEAKASPDKQRILKFKQSEQVFQFVNLESKPIPSLLRNFSAPVKIKVNYSDEELAFLIQYDTDGFNRWDAAQQLATRIVLRRIQSPASASDPAVDLLSQVYQGLISDDTPNNQDLLAELLSLPSEVYIAEQMTVIDVEGIHRGREYVRLQLAKALENDLLKHYQACHDLIPYRFDAKSVTKRRLANTCLSYLMLLQNPVFNNWCVSHYQLADNMTDSIHALSELVNHNLPQREPFLIDFYQKWAANPLVVCKWFAIQARAPLQDTLARVKKLLKHPAFDWKNPNKIRALIGAFCTENRIQFHAASGAGYLFLSEQIQYLDKLNPQIAARLLKPFTQWHRFDSNRQKLMREQLEAIVKIAGLSADVYEIASKSLA</sequence>
<evidence type="ECO:0000256" key="2">
    <source>
        <dbReference type="ARBA" id="ARBA00001947"/>
    </source>
</evidence>
<dbReference type="Pfam" id="PF17432">
    <property type="entry name" value="DUF3458_C"/>
    <property type="match status" value="1"/>
</dbReference>
<dbReference type="PANTHER" id="PTHR46322:SF1">
    <property type="entry name" value="PUROMYCIN-SENSITIVE AMINOPEPTIDASE"/>
    <property type="match status" value="1"/>
</dbReference>
<dbReference type="PANTHER" id="PTHR46322">
    <property type="entry name" value="PUROMYCIN-SENSITIVE AMINOPEPTIDASE"/>
    <property type="match status" value="1"/>
</dbReference>
<dbReference type="EC" id="3.4.11.2" evidence="4 13"/>
<dbReference type="PRINTS" id="PR00756">
    <property type="entry name" value="ALADIPTASE"/>
</dbReference>
<keyword evidence="7" id="KW-0645">Protease</keyword>
<feature type="domain" description="Peptidase M1 alanyl aminopeptidase Ig-like fold" evidence="15">
    <location>
        <begin position="448"/>
        <end position="552"/>
    </location>
</feature>
<comment type="catalytic activity">
    <reaction evidence="1">
        <text>Release of an N-terminal amino acid, Xaa-|-Yaa- from a peptide, amide or arylamide. Xaa is preferably Ala, but may be most amino acids including Pro (slow action). When a terminal hydrophobic residue is followed by a prolyl residue, the two may be released as an intact Xaa-Pro dipeptide.</text>
        <dbReference type="EC" id="3.4.11.2"/>
    </reaction>
</comment>
<feature type="domain" description="Peptidase M1 membrane alanine aminopeptidase" evidence="14">
    <location>
        <begin position="230"/>
        <end position="442"/>
    </location>
</feature>
<dbReference type="FunFam" id="2.60.40.1730:FF:000005">
    <property type="entry name" value="Aminopeptidase N"/>
    <property type="match status" value="1"/>
</dbReference>
<dbReference type="SUPFAM" id="SSF63737">
    <property type="entry name" value="Leukotriene A4 hydrolase N-terminal domain"/>
    <property type="match status" value="1"/>
</dbReference>
<keyword evidence="8" id="KW-0479">Metal-binding</keyword>
<dbReference type="Pfam" id="PF11940">
    <property type="entry name" value="DUF3458"/>
    <property type="match status" value="1"/>
</dbReference>
<dbReference type="Gene3D" id="2.60.40.1730">
    <property type="entry name" value="tricorn interacting facor f3 domain"/>
    <property type="match status" value="1"/>
</dbReference>
<evidence type="ECO:0000256" key="6">
    <source>
        <dbReference type="ARBA" id="ARBA00022438"/>
    </source>
</evidence>
<organism evidence="18 19">
    <name type="scientific">Candidatus Aquirickettsiella gammari</name>
    <dbReference type="NCBI Taxonomy" id="2016198"/>
    <lineage>
        <taxon>Bacteria</taxon>
        <taxon>Pseudomonadati</taxon>
        <taxon>Pseudomonadota</taxon>
        <taxon>Gammaproteobacteria</taxon>
        <taxon>Legionellales</taxon>
        <taxon>Coxiellaceae</taxon>
        <taxon>Candidatus Aquirickettsiella</taxon>
    </lineage>
</organism>
<dbReference type="GO" id="GO:0008237">
    <property type="term" value="F:metallopeptidase activity"/>
    <property type="evidence" value="ECO:0007669"/>
    <property type="project" value="UniProtKB-UniRule"/>
</dbReference>
<evidence type="ECO:0000313" key="19">
    <source>
        <dbReference type="Proteomes" id="UP000226429"/>
    </source>
</evidence>
<gene>
    <name evidence="18" type="ORF">CFE62_004860</name>
</gene>
<dbReference type="InterPro" id="IPR014782">
    <property type="entry name" value="Peptidase_M1_dom"/>
</dbReference>
<evidence type="ECO:0000256" key="8">
    <source>
        <dbReference type="ARBA" id="ARBA00022723"/>
    </source>
</evidence>
<dbReference type="EMBL" id="NMOS02000012">
    <property type="protein sequence ID" value="RDH40266.1"/>
    <property type="molecule type" value="Genomic_DNA"/>
</dbReference>
<comment type="similarity">
    <text evidence="3">Belongs to the peptidase M1 family.</text>
</comment>
<evidence type="ECO:0000256" key="5">
    <source>
        <dbReference type="ARBA" id="ARBA00015611"/>
    </source>
</evidence>
<feature type="domain" description="Aminopeptidase N-like N-terminal" evidence="17">
    <location>
        <begin position="40"/>
        <end position="190"/>
    </location>
</feature>
<feature type="domain" description="Peptidase M1 alanyl aminopeptidase C-terminal" evidence="16">
    <location>
        <begin position="557"/>
        <end position="880"/>
    </location>
</feature>
<keyword evidence="6 18" id="KW-0031">Aminopeptidase</keyword>